<dbReference type="STRING" id="872965.SE16_06760"/>
<dbReference type="RefSeq" id="WP_054491637.1">
    <property type="nucleotide sequence ID" value="NZ_BBZA01000006.1"/>
</dbReference>
<dbReference type="InterPro" id="IPR026870">
    <property type="entry name" value="Zinc_ribbon_dom"/>
</dbReference>
<evidence type="ECO:0000259" key="1">
    <source>
        <dbReference type="Pfam" id="PF13240"/>
    </source>
</evidence>
<protein>
    <recommendedName>
        <fullName evidence="1">Zinc-ribbon domain-containing protein</fullName>
    </recommendedName>
</protein>
<name>A0A0N0RF81_9CHLR</name>
<evidence type="ECO:0000313" key="3">
    <source>
        <dbReference type="EMBL" id="KPL88487.1"/>
    </source>
</evidence>
<comment type="caution">
    <text evidence="2">The sequence shown here is derived from an EMBL/GenBank/DDBJ whole genome shotgun (WGS) entry which is preliminary data.</text>
</comment>
<dbReference type="EMBL" id="LGKN01000004">
    <property type="protein sequence ID" value="KPL88487.1"/>
    <property type="molecule type" value="Genomic_DNA"/>
</dbReference>
<keyword evidence="4" id="KW-1185">Reference proteome</keyword>
<evidence type="ECO:0000313" key="2">
    <source>
        <dbReference type="EMBL" id="GAP61684.1"/>
    </source>
</evidence>
<reference evidence="3 5" key="2">
    <citation type="submission" date="2015-07" db="EMBL/GenBank/DDBJ databases">
        <title>Whole genome sequence of Ardenticatena maritima DSM 23922.</title>
        <authorList>
            <person name="Hemp J."/>
            <person name="Ward L.M."/>
            <person name="Pace L.A."/>
            <person name="Fischer W.W."/>
        </authorList>
    </citation>
    <scope>NUCLEOTIDE SEQUENCE [LARGE SCALE GENOMIC DNA]</scope>
    <source>
        <strain evidence="3 5">110S</strain>
    </source>
</reference>
<gene>
    <name evidence="2" type="ORF">ARMA_0107</name>
    <name evidence="3" type="ORF">SE16_06760</name>
</gene>
<proteinExistence type="predicted"/>
<organism evidence="2 4">
    <name type="scientific">Ardenticatena maritima</name>
    <dbReference type="NCBI Taxonomy" id="872965"/>
    <lineage>
        <taxon>Bacteria</taxon>
        <taxon>Bacillati</taxon>
        <taxon>Chloroflexota</taxon>
        <taxon>Ardenticatenia</taxon>
        <taxon>Ardenticatenales</taxon>
        <taxon>Ardenticatenaceae</taxon>
        <taxon>Ardenticatena</taxon>
    </lineage>
</organism>
<reference evidence="2 4" key="1">
    <citation type="journal article" date="2015" name="Genome Announc.">
        <title>Draft Genome Sequence of a Heterotrophic Facultative Anaerobic Thermophilic Bacterium, Ardenticatena maritima Strain 110ST.</title>
        <authorList>
            <person name="Kawaichi S."/>
            <person name="Yoshida T."/>
            <person name="Sako Y."/>
            <person name="Nakamura R."/>
        </authorList>
    </citation>
    <scope>NUCLEOTIDE SEQUENCE [LARGE SCALE GENOMIC DNA]</scope>
    <source>
        <strain evidence="2 4">110S</strain>
    </source>
</reference>
<dbReference type="InParanoid" id="A0A0N0RF81"/>
<dbReference type="Proteomes" id="UP000037784">
    <property type="component" value="Unassembled WGS sequence"/>
</dbReference>
<dbReference type="OrthoDB" id="5514957at2"/>
<dbReference type="Pfam" id="PF13240">
    <property type="entry name" value="Zn_Ribbon_1"/>
    <property type="match status" value="1"/>
</dbReference>
<feature type="domain" description="Zinc-ribbon" evidence="1">
    <location>
        <begin position="130"/>
        <end position="151"/>
    </location>
</feature>
<accession>A0A0N0RF81</accession>
<evidence type="ECO:0000313" key="4">
    <source>
        <dbReference type="Proteomes" id="UP000037784"/>
    </source>
</evidence>
<reference evidence="4" key="3">
    <citation type="submission" date="2015-08" db="EMBL/GenBank/DDBJ databases">
        <title>Draft Genome Sequence of a Heterotrophic Facultative Anaerobic Bacterium Ardenticatena maritima Strain 110S.</title>
        <authorList>
            <person name="Kawaichi S."/>
            <person name="Yoshida T."/>
            <person name="Sako Y."/>
            <person name="Nakamura R."/>
        </authorList>
    </citation>
    <scope>NUCLEOTIDE SEQUENCE [LARGE SCALE GENOMIC DNA]</scope>
    <source>
        <strain evidence="4">110S</strain>
    </source>
</reference>
<dbReference type="Proteomes" id="UP000050502">
    <property type="component" value="Unassembled WGS sequence"/>
</dbReference>
<evidence type="ECO:0000313" key="5">
    <source>
        <dbReference type="Proteomes" id="UP000050502"/>
    </source>
</evidence>
<dbReference type="EMBL" id="BBZA01000006">
    <property type="protein sequence ID" value="GAP61684.1"/>
    <property type="molecule type" value="Genomic_DNA"/>
</dbReference>
<dbReference type="AlphaFoldDB" id="A0A0N0RF81"/>
<sequence>MTIETFVALALIALLVTWAVRPLMRRTGGSDTFQPDPRLEELETLLFQREAVLNALRDLQFDFSMGKLSEADFRALDARYRMQAAAILKRLDELEQAVDVPTTDDDRLLDEWIDRAVAALRQQRGTARACVQCGAPLPVNARFCAQCGTPVNEPNMAEQTSHGD</sequence>